<proteinExistence type="predicted"/>
<dbReference type="Proteomes" id="UP001157418">
    <property type="component" value="Unassembled WGS sequence"/>
</dbReference>
<dbReference type="EMBL" id="CAKMRJ010005745">
    <property type="protein sequence ID" value="CAH1454272.1"/>
    <property type="molecule type" value="Genomic_DNA"/>
</dbReference>
<dbReference type="AlphaFoldDB" id="A0AAU9PWD6"/>
<keyword evidence="2" id="KW-1185">Reference proteome</keyword>
<dbReference type="PANTHER" id="PTHR47434:SF2">
    <property type="entry name" value="PROTEIN PTST HOMOLOG 3, CHLOROPLASTIC"/>
    <property type="match status" value="1"/>
</dbReference>
<name>A0AAU9PWD6_9ASTR</name>
<gene>
    <name evidence="1" type="ORF">LVIROSA_LOCUS39461</name>
</gene>
<evidence type="ECO:0000313" key="2">
    <source>
        <dbReference type="Proteomes" id="UP001157418"/>
    </source>
</evidence>
<dbReference type="PANTHER" id="PTHR47434">
    <property type="entry name" value="PROTEIN PTST HOMOLOG 3, CHLOROPLASTIC"/>
    <property type="match status" value="1"/>
</dbReference>
<comment type="caution">
    <text evidence="1">The sequence shown here is derived from an EMBL/GenBank/DDBJ whole genome shotgun (WGS) entry which is preliminary data.</text>
</comment>
<protein>
    <submittedName>
        <fullName evidence="1">Uncharacterized protein</fullName>
    </submittedName>
</protein>
<sequence length="114" mass="12904">MATHLHLTHSHFFLPSYKLLLTAAPEPRLCQFGVRHRRCLLVTDCASSPNETRVASRKPARTNADLCNDLREFMSDAGFPDGHVPSLKELSHHDKFSFCSIILLFFISNSLFCT</sequence>
<organism evidence="1 2">
    <name type="scientific">Lactuca virosa</name>
    <dbReference type="NCBI Taxonomy" id="75947"/>
    <lineage>
        <taxon>Eukaryota</taxon>
        <taxon>Viridiplantae</taxon>
        <taxon>Streptophyta</taxon>
        <taxon>Embryophyta</taxon>
        <taxon>Tracheophyta</taxon>
        <taxon>Spermatophyta</taxon>
        <taxon>Magnoliopsida</taxon>
        <taxon>eudicotyledons</taxon>
        <taxon>Gunneridae</taxon>
        <taxon>Pentapetalae</taxon>
        <taxon>asterids</taxon>
        <taxon>campanulids</taxon>
        <taxon>Asterales</taxon>
        <taxon>Asteraceae</taxon>
        <taxon>Cichorioideae</taxon>
        <taxon>Cichorieae</taxon>
        <taxon>Lactucinae</taxon>
        <taxon>Lactuca</taxon>
    </lineage>
</organism>
<reference evidence="1 2" key="1">
    <citation type="submission" date="2022-01" db="EMBL/GenBank/DDBJ databases">
        <authorList>
            <person name="Xiong W."/>
            <person name="Schranz E."/>
        </authorList>
    </citation>
    <scope>NUCLEOTIDE SEQUENCE [LARGE SCALE GENOMIC DNA]</scope>
</reference>
<evidence type="ECO:0000313" key="1">
    <source>
        <dbReference type="EMBL" id="CAH1454272.1"/>
    </source>
</evidence>
<accession>A0AAU9PWD6</accession>